<proteinExistence type="predicted"/>
<evidence type="ECO:0000313" key="2">
    <source>
        <dbReference type="Proteomes" id="UP001225646"/>
    </source>
</evidence>
<accession>A0ABT9VJ10</accession>
<organism evidence="1 2">
    <name type="scientific">Aeribacillus alveayuensis</name>
    <dbReference type="NCBI Taxonomy" id="279215"/>
    <lineage>
        <taxon>Bacteria</taxon>
        <taxon>Bacillati</taxon>
        <taxon>Bacillota</taxon>
        <taxon>Bacilli</taxon>
        <taxon>Bacillales</taxon>
        <taxon>Bacillaceae</taxon>
        <taxon>Aeribacillus</taxon>
    </lineage>
</organism>
<protein>
    <recommendedName>
        <fullName evidence="3">FAD assembly factor SdhE</fullName>
    </recommendedName>
</protein>
<dbReference type="RefSeq" id="WP_044747102.1">
    <property type="nucleotide sequence ID" value="NZ_JAUSTR010000001.1"/>
</dbReference>
<sequence length="68" mass="8208">MYCLEQRLKKFMETMRADEEDMDALLISFMNQLEKEELLHEIETMTCEQIRELLFPFFKEKVIGLSSI</sequence>
<keyword evidence="2" id="KW-1185">Reference proteome</keyword>
<gene>
    <name evidence="1" type="ORF">J2S06_000017</name>
</gene>
<name>A0ABT9VJ10_9BACI</name>
<dbReference type="Proteomes" id="UP001225646">
    <property type="component" value="Unassembled WGS sequence"/>
</dbReference>
<evidence type="ECO:0000313" key="1">
    <source>
        <dbReference type="EMBL" id="MDQ0160947.1"/>
    </source>
</evidence>
<dbReference type="EMBL" id="JAUSTR010000001">
    <property type="protein sequence ID" value="MDQ0160947.1"/>
    <property type="molecule type" value="Genomic_DNA"/>
</dbReference>
<evidence type="ECO:0008006" key="3">
    <source>
        <dbReference type="Google" id="ProtNLM"/>
    </source>
</evidence>
<reference evidence="1 2" key="1">
    <citation type="submission" date="2023-07" db="EMBL/GenBank/DDBJ databases">
        <title>Genomic Encyclopedia of Type Strains, Phase IV (KMG-IV): sequencing the most valuable type-strain genomes for metagenomic binning, comparative biology and taxonomic classification.</title>
        <authorList>
            <person name="Goeker M."/>
        </authorList>
    </citation>
    <scope>NUCLEOTIDE SEQUENCE [LARGE SCALE GENOMIC DNA]</scope>
    <source>
        <strain evidence="1 2">DSM 19092</strain>
    </source>
</reference>
<comment type="caution">
    <text evidence="1">The sequence shown here is derived from an EMBL/GenBank/DDBJ whole genome shotgun (WGS) entry which is preliminary data.</text>
</comment>